<reference evidence="12" key="1">
    <citation type="submission" date="2022-11" db="EMBL/GenBank/DDBJ databases">
        <title>WGS of Natronobacillus azotifigens 24KS-1, an anaerobic diazotrophic haloalkaliphile from soda-rich habitats.</title>
        <authorList>
            <person name="Sorokin D.Y."/>
            <person name="Merkel A.Y."/>
        </authorList>
    </citation>
    <scope>NUCLEOTIDE SEQUENCE</scope>
    <source>
        <strain evidence="12">24KS-1</strain>
    </source>
</reference>
<proteinExistence type="inferred from homology"/>
<dbReference type="GO" id="GO:0004640">
    <property type="term" value="F:phosphoribosylanthranilate isomerase activity"/>
    <property type="evidence" value="ECO:0007669"/>
    <property type="project" value="UniProtKB-UniRule"/>
</dbReference>
<dbReference type="NCBIfam" id="NF002300">
    <property type="entry name" value="PRK01222.1-7"/>
    <property type="match status" value="1"/>
</dbReference>
<evidence type="ECO:0000256" key="4">
    <source>
        <dbReference type="ARBA" id="ARBA00012572"/>
    </source>
</evidence>
<protein>
    <recommendedName>
        <fullName evidence="5 10">N-(5'-phosphoribosyl)anthranilate isomerase</fullName>
        <shortName evidence="10">PRAI</shortName>
        <ecNumber evidence="4 10">5.3.1.24</ecNumber>
    </recommendedName>
</protein>
<keyword evidence="9 10" id="KW-0413">Isomerase</keyword>
<comment type="catalytic activity">
    <reaction evidence="1 10">
        <text>N-(5-phospho-beta-D-ribosyl)anthranilate = 1-(2-carboxyphenylamino)-1-deoxy-D-ribulose 5-phosphate</text>
        <dbReference type="Rhea" id="RHEA:21540"/>
        <dbReference type="ChEBI" id="CHEBI:18277"/>
        <dbReference type="ChEBI" id="CHEBI:58613"/>
        <dbReference type="EC" id="5.3.1.24"/>
    </reaction>
</comment>
<dbReference type="NCBIfam" id="NF002298">
    <property type="entry name" value="PRK01222.1-4"/>
    <property type="match status" value="1"/>
</dbReference>
<dbReference type="Proteomes" id="UP001084197">
    <property type="component" value="Unassembled WGS sequence"/>
</dbReference>
<name>A0A9J6RAD2_9BACI</name>
<evidence type="ECO:0000313" key="13">
    <source>
        <dbReference type="Proteomes" id="UP001084197"/>
    </source>
</evidence>
<keyword evidence="8 10" id="KW-0057">Aromatic amino acid biosynthesis</keyword>
<keyword evidence="6 10" id="KW-0028">Amino-acid biosynthesis</keyword>
<sequence length="201" mass="21757">MLVKICGITTVEDGLAVANAGADMVGFVFAKSKRQVAPEQARAISTLLPPELKKVGVFVNESLEEVERVIEAVGLDYAQLHGQESPSYCEQLSVPVIKAFQIKTSADFAQLDNYSCSYYLLDSPAGQYQGGNGESFDWKLAKHVTSNQHKIILAGGLNQENVTTAIDIADPVGVDVSSGVETDGKKDHQKINAFIRKAKER</sequence>
<dbReference type="SUPFAM" id="SSF51366">
    <property type="entry name" value="Ribulose-phoshate binding barrel"/>
    <property type="match status" value="1"/>
</dbReference>
<evidence type="ECO:0000256" key="7">
    <source>
        <dbReference type="ARBA" id="ARBA00022822"/>
    </source>
</evidence>
<evidence type="ECO:0000256" key="2">
    <source>
        <dbReference type="ARBA" id="ARBA00004664"/>
    </source>
</evidence>
<keyword evidence="13" id="KW-1185">Reference proteome</keyword>
<feature type="domain" description="N-(5'phosphoribosyl) anthranilate isomerase (PRAI)" evidence="11">
    <location>
        <begin position="3"/>
        <end position="196"/>
    </location>
</feature>
<dbReference type="InterPro" id="IPR013785">
    <property type="entry name" value="Aldolase_TIM"/>
</dbReference>
<dbReference type="GO" id="GO:0000162">
    <property type="term" value="P:L-tryptophan biosynthetic process"/>
    <property type="evidence" value="ECO:0007669"/>
    <property type="project" value="UniProtKB-UniRule"/>
</dbReference>
<organism evidence="12 13">
    <name type="scientific">Natronobacillus azotifigens</name>
    <dbReference type="NCBI Taxonomy" id="472978"/>
    <lineage>
        <taxon>Bacteria</taxon>
        <taxon>Bacillati</taxon>
        <taxon>Bacillota</taxon>
        <taxon>Bacilli</taxon>
        <taxon>Bacillales</taxon>
        <taxon>Bacillaceae</taxon>
        <taxon>Natronobacillus</taxon>
    </lineage>
</organism>
<evidence type="ECO:0000256" key="3">
    <source>
        <dbReference type="ARBA" id="ARBA00007571"/>
    </source>
</evidence>
<evidence type="ECO:0000256" key="8">
    <source>
        <dbReference type="ARBA" id="ARBA00023141"/>
    </source>
</evidence>
<evidence type="ECO:0000259" key="11">
    <source>
        <dbReference type="Pfam" id="PF00697"/>
    </source>
</evidence>
<dbReference type="AlphaFoldDB" id="A0A9J6RAD2"/>
<evidence type="ECO:0000256" key="10">
    <source>
        <dbReference type="HAMAP-Rule" id="MF_00135"/>
    </source>
</evidence>
<dbReference type="PANTHER" id="PTHR42894:SF1">
    <property type="entry name" value="N-(5'-PHOSPHORIBOSYL)ANTHRANILATE ISOMERASE"/>
    <property type="match status" value="1"/>
</dbReference>
<comment type="similarity">
    <text evidence="3 10">Belongs to the TrpF family.</text>
</comment>
<dbReference type="PANTHER" id="PTHR42894">
    <property type="entry name" value="N-(5'-PHOSPHORIBOSYL)ANTHRANILATE ISOMERASE"/>
    <property type="match status" value="1"/>
</dbReference>
<keyword evidence="7 10" id="KW-0822">Tryptophan biosynthesis</keyword>
<dbReference type="EMBL" id="JAPRAT010000006">
    <property type="protein sequence ID" value="MCZ0702495.1"/>
    <property type="molecule type" value="Genomic_DNA"/>
</dbReference>
<dbReference type="Pfam" id="PF00697">
    <property type="entry name" value="PRAI"/>
    <property type="match status" value="1"/>
</dbReference>
<comment type="pathway">
    <text evidence="2 10">Amino-acid biosynthesis; L-tryptophan biosynthesis; L-tryptophan from chorismate: step 3/5.</text>
</comment>
<dbReference type="EC" id="5.3.1.24" evidence="4 10"/>
<dbReference type="InterPro" id="IPR011060">
    <property type="entry name" value="RibuloseP-bd_barrel"/>
</dbReference>
<dbReference type="HAMAP" id="MF_00135">
    <property type="entry name" value="PRAI"/>
    <property type="match status" value="1"/>
</dbReference>
<evidence type="ECO:0000256" key="1">
    <source>
        <dbReference type="ARBA" id="ARBA00001164"/>
    </source>
</evidence>
<dbReference type="RefSeq" id="WP_268779265.1">
    <property type="nucleotide sequence ID" value="NZ_JAPRAT010000006.1"/>
</dbReference>
<dbReference type="Gene3D" id="3.20.20.70">
    <property type="entry name" value="Aldolase class I"/>
    <property type="match status" value="1"/>
</dbReference>
<evidence type="ECO:0000256" key="5">
    <source>
        <dbReference type="ARBA" id="ARBA00022272"/>
    </source>
</evidence>
<dbReference type="CDD" id="cd00405">
    <property type="entry name" value="PRAI"/>
    <property type="match status" value="1"/>
</dbReference>
<comment type="caution">
    <text evidence="12">The sequence shown here is derived from an EMBL/GenBank/DDBJ whole genome shotgun (WGS) entry which is preliminary data.</text>
</comment>
<gene>
    <name evidence="10" type="primary">trpF</name>
    <name evidence="12" type="ORF">OWO01_04640</name>
</gene>
<evidence type="ECO:0000256" key="9">
    <source>
        <dbReference type="ARBA" id="ARBA00023235"/>
    </source>
</evidence>
<accession>A0A9J6RAD2</accession>
<dbReference type="InterPro" id="IPR001240">
    <property type="entry name" value="PRAI_dom"/>
</dbReference>
<dbReference type="FunFam" id="3.20.20.70:FF:000075">
    <property type="entry name" value="Tryptophan biosynthesis protein TRP1"/>
    <property type="match status" value="1"/>
</dbReference>
<evidence type="ECO:0000256" key="6">
    <source>
        <dbReference type="ARBA" id="ARBA00022605"/>
    </source>
</evidence>
<dbReference type="InterPro" id="IPR044643">
    <property type="entry name" value="TrpF_fam"/>
</dbReference>
<evidence type="ECO:0000313" key="12">
    <source>
        <dbReference type="EMBL" id="MCZ0702495.1"/>
    </source>
</evidence>